<evidence type="ECO:0000256" key="12">
    <source>
        <dbReference type="ARBA" id="ARBA00048329"/>
    </source>
</evidence>
<reference evidence="19 21" key="2">
    <citation type="journal article" date="2013" name="Nature">
        <title>Insights into bilaterian evolution from three spiralian genomes.</title>
        <authorList>
            <person name="Simakov O."/>
            <person name="Marletaz F."/>
            <person name="Cho S.J."/>
            <person name="Edsinger-Gonzales E."/>
            <person name="Havlak P."/>
            <person name="Hellsten U."/>
            <person name="Kuo D.H."/>
            <person name="Larsson T."/>
            <person name="Lv J."/>
            <person name="Arendt D."/>
            <person name="Savage R."/>
            <person name="Osoegawa K."/>
            <person name="de Jong P."/>
            <person name="Grimwood J."/>
            <person name="Chapman J.A."/>
            <person name="Shapiro H."/>
            <person name="Aerts A."/>
            <person name="Otillar R.P."/>
            <person name="Terry A.Y."/>
            <person name="Boore J.L."/>
            <person name="Grigoriev I.V."/>
            <person name="Lindberg D.R."/>
            <person name="Seaver E.C."/>
            <person name="Weisblat D.A."/>
            <person name="Putnam N.H."/>
            <person name="Rokhsar D.S."/>
        </authorList>
    </citation>
    <scope>NUCLEOTIDE SEQUENCE</scope>
    <source>
        <strain evidence="19 21">I ESC-2004</strain>
    </source>
</reference>
<dbReference type="InterPro" id="IPR017441">
    <property type="entry name" value="Protein_kinase_ATP_BS"/>
</dbReference>
<keyword evidence="7" id="KW-0677">Repeat</keyword>
<evidence type="ECO:0000313" key="19">
    <source>
        <dbReference type="EMBL" id="ELU16304.1"/>
    </source>
</evidence>
<dbReference type="EC" id="2.7.11.25" evidence="3"/>
<evidence type="ECO:0000259" key="17">
    <source>
        <dbReference type="PROSITE" id="PS50002"/>
    </source>
</evidence>
<reference evidence="20" key="3">
    <citation type="submission" date="2015-06" db="UniProtKB">
        <authorList>
            <consortium name="EnsemblMetazoa"/>
        </authorList>
    </citation>
    <scope>IDENTIFICATION</scope>
</reference>
<feature type="coiled-coil region" evidence="15">
    <location>
        <begin position="367"/>
        <end position="427"/>
    </location>
</feature>
<evidence type="ECO:0000256" key="9">
    <source>
        <dbReference type="ARBA" id="ARBA00022777"/>
    </source>
</evidence>
<dbReference type="AlphaFoldDB" id="R7VCF4"/>
<organism evidence="19">
    <name type="scientific">Capitella teleta</name>
    <name type="common">Polychaete worm</name>
    <dbReference type="NCBI Taxonomy" id="283909"/>
    <lineage>
        <taxon>Eukaryota</taxon>
        <taxon>Metazoa</taxon>
        <taxon>Spiralia</taxon>
        <taxon>Lophotrochozoa</taxon>
        <taxon>Annelida</taxon>
        <taxon>Polychaeta</taxon>
        <taxon>Sedentaria</taxon>
        <taxon>Scolecida</taxon>
        <taxon>Capitellidae</taxon>
        <taxon>Capitella</taxon>
    </lineage>
</organism>
<dbReference type="PROSITE" id="PS00107">
    <property type="entry name" value="PROTEIN_KINASE_ATP"/>
    <property type="match status" value="1"/>
</dbReference>
<evidence type="ECO:0000256" key="3">
    <source>
        <dbReference type="ARBA" id="ARBA00012406"/>
    </source>
</evidence>
<comment type="cofactor">
    <cofactor evidence="1">
        <name>Mg(2+)</name>
        <dbReference type="ChEBI" id="CHEBI:18420"/>
    </cofactor>
</comment>
<keyword evidence="6" id="KW-0808">Transferase</keyword>
<keyword evidence="4 13" id="KW-0728">SH3 domain</keyword>
<gene>
    <name evidence="19" type="ORF">CAPTEDRAFT_32270</name>
</gene>
<dbReference type="SUPFAM" id="SSF50044">
    <property type="entry name" value="SH3-domain"/>
    <property type="match status" value="1"/>
</dbReference>
<protein>
    <recommendedName>
        <fullName evidence="3">mitogen-activated protein kinase kinase kinase</fullName>
        <ecNumber evidence="3">2.7.11.25</ecNumber>
    </recommendedName>
</protein>
<dbReference type="OrthoDB" id="339325at2759"/>
<evidence type="ECO:0000256" key="5">
    <source>
        <dbReference type="ARBA" id="ARBA00022527"/>
    </source>
</evidence>
<evidence type="ECO:0000256" key="10">
    <source>
        <dbReference type="ARBA" id="ARBA00022840"/>
    </source>
</evidence>
<keyword evidence="21" id="KW-1185">Reference proteome</keyword>
<feature type="domain" description="SH3" evidence="17">
    <location>
        <begin position="1"/>
        <end position="60"/>
    </location>
</feature>
<feature type="domain" description="Protein kinase" evidence="18">
    <location>
        <begin position="80"/>
        <end position="341"/>
    </location>
</feature>
<dbReference type="InterPro" id="IPR001245">
    <property type="entry name" value="Ser-Thr/Tyr_kinase_cat_dom"/>
</dbReference>
<keyword evidence="5" id="KW-0723">Serine/threonine-protein kinase</keyword>
<evidence type="ECO:0000256" key="15">
    <source>
        <dbReference type="SAM" id="Coils"/>
    </source>
</evidence>
<dbReference type="Gene3D" id="1.10.510.10">
    <property type="entry name" value="Transferase(Phosphotransferase) domain 1"/>
    <property type="match status" value="1"/>
</dbReference>
<comment type="catalytic activity">
    <reaction evidence="11">
        <text>L-threonyl-[protein] + ATP = O-phospho-L-threonyl-[protein] + ADP + H(+)</text>
        <dbReference type="Rhea" id="RHEA:46608"/>
        <dbReference type="Rhea" id="RHEA-COMP:11060"/>
        <dbReference type="Rhea" id="RHEA-COMP:11605"/>
        <dbReference type="ChEBI" id="CHEBI:15378"/>
        <dbReference type="ChEBI" id="CHEBI:30013"/>
        <dbReference type="ChEBI" id="CHEBI:30616"/>
        <dbReference type="ChEBI" id="CHEBI:61977"/>
        <dbReference type="ChEBI" id="CHEBI:456216"/>
        <dbReference type="EC" id="2.7.11.25"/>
    </reaction>
</comment>
<dbReference type="InterPro" id="IPR011009">
    <property type="entry name" value="Kinase-like_dom_sf"/>
</dbReference>
<dbReference type="PRINTS" id="PR00452">
    <property type="entry name" value="SH3DOMAIN"/>
</dbReference>
<dbReference type="EnsemblMetazoa" id="CapteT32270">
    <property type="protein sequence ID" value="CapteP32270"/>
    <property type="gene ID" value="CapteG32270"/>
</dbReference>
<dbReference type="PROSITE" id="PS00108">
    <property type="entry name" value="PROTEIN_KINASE_ST"/>
    <property type="match status" value="1"/>
</dbReference>
<evidence type="ECO:0000256" key="4">
    <source>
        <dbReference type="ARBA" id="ARBA00022443"/>
    </source>
</evidence>
<dbReference type="GO" id="GO:0005524">
    <property type="term" value="F:ATP binding"/>
    <property type="evidence" value="ECO:0007669"/>
    <property type="project" value="UniProtKB-UniRule"/>
</dbReference>
<dbReference type="Pfam" id="PF07653">
    <property type="entry name" value="SH3_2"/>
    <property type="match status" value="1"/>
</dbReference>
<dbReference type="InterPro" id="IPR008271">
    <property type="entry name" value="Ser/Thr_kinase_AS"/>
</dbReference>
<name>R7VCF4_CAPTE</name>
<feature type="non-terminal residue" evidence="19">
    <location>
        <position position="1"/>
    </location>
</feature>
<dbReference type="Proteomes" id="UP000014760">
    <property type="component" value="Unassembled WGS sequence"/>
</dbReference>
<reference evidence="21" key="1">
    <citation type="submission" date="2012-12" db="EMBL/GenBank/DDBJ databases">
        <authorList>
            <person name="Hellsten U."/>
            <person name="Grimwood J."/>
            <person name="Chapman J.A."/>
            <person name="Shapiro H."/>
            <person name="Aerts A."/>
            <person name="Otillar R.P."/>
            <person name="Terry A.Y."/>
            <person name="Boore J.L."/>
            <person name="Simakov O."/>
            <person name="Marletaz F."/>
            <person name="Cho S.-J."/>
            <person name="Edsinger-Gonzales E."/>
            <person name="Havlak P."/>
            <person name="Kuo D.-H."/>
            <person name="Larsson T."/>
            <person name="Lv J."/>
            <person name="Arendt D."/>
            <person name="Savage R."/>
            <person name="Osoegawa K."/>
            <person name="de Jong P."/>
            <person name="Lindberg D.R."/>
            <person name="Seaver E.C."/>
            <person name="Weisblat D.A."/>
            <person name="Putnam N.H."/>
            <person name="Grigoriev I.V."/>
            <person name="Rokhsar D.S."/>
        </authorList>
    </citation>
    <scope>NUCLEOTIDE SEQUENCE</scope>
    <source>
        <strain evidence="21">I ESC-2004</strain>
    </source>
</reference>
<dbReference type="SUPFAM" id="SSF56112">
    <property type="entry name" value="Protein kinase-like (PK-like)"/>
    <property type="match status" value="1"/>
</dbReference>
<evidence type="ECO:0000256" key="2">
    <source>
        <dbReference type="ARBA" id="ARBA00006529"/>
    </source>
</evidence>
<dbReference type="Pfam" id="PF07714">
    <property type="entry name" value="PK_Tyr_Ser-Thr"/>
    <property type="match status" value="1"/>
</dbReference>
<dbReference type="HOGENOM" id="CLU_000288_7_14_1"/>
<dbReference type="PROSITE" id="PS50002">
    <property type="entry name" value="SH3"/>
    <property type="match status" value="1"/>
</dbReference>
<keyword evidence="10 14" id="KW-0067">ATP-binding</keyword>
<dbReference type="PROSITE" id="PS50011">
    <property type="entry name" value="PROTEIN_KINASE_DOM"/>
    <property type="match status" value="1"/>
</dbReference>
<evidence type="ECO:0000256" key="8">
    <source>
        <dbReference type="ARBA" id="ARBA00022741"/>
    </source>
</evidence>
<keyword evidence="9" id="KW-0418">Kinase</keyword>
<evidence type="ECO:0000256" key="6">
    <source>
        <dbReference type="ARBA" id="ARBA00022679"/>
    </source>
</evidence>
<dbReference type="PRINTS" id="PR00109">
    <property type="entry name" value="TYRKINASE"/>
</dbReference>
<evidence type="ECO:0000256" key="7">
    <source>
        <dbReference type="ARBA" id="ARBA00022737"/>
    </source>
</evidence>
<dbReference type="InterPro" id="IPR051681">
    <property type="entry name" value="Ser/Thr_Kinases-Pseudokinases"/>
</dbReference>
<evidence type="ECO:0000313" key="20">
    <source>
        <dbReference type="EnsemblMetazoa" id="CapteP32270"/>
    </source>
</evidence>
<evidence type="ECO:0000256" key="11">
    <source>
        <dbReference type="ARBA" id="ARBA00047559"/>
    </source>
</evidence>
<keyword evidence="8 14" id="KW-0547">Nucleotide-binding</keyword>
<evidence type="ECO:0000256" key="1">
    <source>
        <dbReference type="ARBA" id="ARBA00001946"/>
    </source>
</evidence>
<proteinExistence type="inferred from homology"/>
<evidence type="ECO:0000313" key="21">
    <source>
        <dbReference type="Proteomes" id="UP000014760"/>
    </source>
</evidence>
<dbReference type="EMBL" id="KB293181">
    <property type="protein sequence ID" value="ELU16304.1"/>
    <property type="molecule type" value="Genomic_DNA"/>
</dbReference>
<feature type="region of interest" description="Disordered" evidence="16">
    <location>
        <begin position="529"/>
        <end position="564"/>
    </location>
</feature>
<dbReference type="InterPro" id="IPR001452">
    <property type="entry name" value="SH3_domain"/>
</dbReference>
<dbReference type="STRING" id="283909.R7VCF4"/>
<sequence>WTAIFDYEANAEEELTLRRGTQIKVLSKDARISGDDGWWTGEVNNKVGIFPSSYVAKEELVDKISPTSDIRPFEIDFSELELEEVIGVGGFGKVYRGYWQDEEVAVKAARQDPDEPISATVENVRQEAKLFWLLDHPNIITLKGVCLQQPNLCLVMEFARGGSLNRVLTGRKLPPDIMVDWSLQIARGMHYLHEEAPMPLVHRDLKSNNILLSEDVSSTGDLSHRTMKITDFGLAREAYRTTRMSAAGTYAWMAPEVIKNSTYSKASDVWSYGVVVWELLTGETPYKGIDTLAVAYGVAVNKLTLPIPSTCPAAFKAILEQCWDPEPHNRPTFAEILHLFEDIANSSFVNTPRDSFHTMQDDWHTEIEAMFQDLRSKEKELRSREDEINEAAVQQREQEEVLKRREQELAEREIELVERELNIMILQQIMSKPTPKKRKGKFRKSRLKMLKASGGKIISQPSDFRHNITVQQEQYDNVRSSKRRPSSPDSPPSSPGFPRLRAIACERFSLVLNSWLNVVLSADPVGGVKGKTWGPSVTQKERRHRASWFGEGRWSKSAPNLEKS</sequence>
<dbReference type="CDD" id="cd14061">
    <property type="entry name" value="STKc_MLK"/>
    <property type="match status" value="1"/>
</dbReference>
<feature type="non-terminal residue" evidence="19">
    <location>
        <position position="564"/>
    </location>
</feature>
<dbReference type="GO" id="GO:0004706">
    <property type="term" value="F:JUN kinase kinase kinase activity"/>
    <property type="evidence" value="ECO:0007669"/>
    <property type="project" value="TreeGrafter"/>
</dbReference>
<comment type="catalytic activity">
    <reaction evidence="12">
        <text>L-seryl-[protein] + ATP = O-phospho-L-seryl-[protein] + ADP + H(+)</text>
        <dbReference type="Rhea" id="RHEA:17989"/>
        <dbReference type="Rhea" id="RHEA-COMP:9863"/>
        <dbReference type="Rhea" id="RHEA-COMP:11604"/>
        <dbReference type="ChEBI" id="CHEBI:15378"/>
        <dbReference type="ChEBI" id="CHEBI:29999"/>
        <dbReference type="ChEBI" id="CHEBI:30616"/>
        <dbReference type="ChEBI" id="CHEBI:83421"/>
        <dbReference type="ChEBI" id="CHEBI:456216"/>
        <dbReference type="EC" id="2.7.11.25"/>
    </reaction>
</comment>
<dbReference type="PANTHER" id="PTHR44329">
    <property type="entry name" value="SERINE/THREONINE-PROTEIN KINASE TNNI3K-RELATED"/>
    <property type="match status" value="1"/>
</dbReference>
<dbReference type="InterPro" id="IPR036028">
    <property type="entry name" value="SH3-like_dom_sf"/>
</dbReference>
<evidence type="ECO:0000256" key="16">
    <source>
        <dbReference type="SAM" id="MobiDB-lite"/>
    </source>
</evidence>
<evidence type="ECO:0000256" key="14">
    <source>
        <dbReference type="PROSITE-ProRule" id="PRU10141"/>
    </source>
</evidence>
<accession>R7VCF4</accession>
<evidence type="ECO:0000256" key="13">
    <source>
        <dbReference type="PROSITE-ProRule" id="PRU00192"/>
    </source>
</evidence>
<dbReference type="PANTHER" id="PTHR44329:SF293">
    <property type="entry name" value="MITOGEN-ACTIVATED PROTEIN KINASE KINASE KINASE"/>
    <property type="match status" value="1"/>
</dbReference>
<keyword evidence="15" id="KW-0175">Coiled coil</keyword>
<dbReference type="OMA" id="TWGPSTC"/>
<evidence type="ECO:0000259" key="18">
    <source>
        <dbReference type="PROSITE" id="PS50011"/>
    </source>
</evidence>
<dbReference type="Gene3D" id="2.30.30.40">
    <property type="entry name" value="SH3 Domains"/>
    <property type="match status" value="1"/>
</dbReference>
<comment type="similarity">
    <text evidence="2">Belongs to the protein kinase superfamily. STE Ser/Thr protein kinase family. MAP kinase kinase kinase subfamily.</text>
</comment>
<dbReference type="Gene3D" id="3.30.200.20">
    <property type="entry name" value="Phosphorylase Kinase, domain 1"/>
    <property type="match status" value="1"/>
</dbReference>
<dbReference type="SMART" id="SM00326">
    <property type="entry name" value="SH3"/>
    <property type="match status" value="1"/>
</dbReference>
<dbReference type="EMBL" id="AMQN01004309">
    <property type="status" value="NOT_ANNOTATED_CDS"/>
    <property type="molecule type" value="Genomic_DNA"/>
</dbReference>
<feature type="binding site" evidence="14">
    <location>
        <position position="107"/>
    </location>
    <ligand>
        <name>ATP</name>
        <dbReference type="ChEBI" id="CHEBI:30616"/>
    </ligand>
</feature>
<dbReference type="InterPro" id="IPR000719">
    <property type="entry name" value="Prot_kinase_dom"/>
</dbReference>
<dbReference type="FunFam" id="1.10.510.10:FF:000076">
    <property type="entry name" value="Mitogen-activated protein kinase kinase kinase"/>
    <property type="match status" value="1"/>
</dbReference>
<feature type="region of interest" description="Disordered" evidence="16">
    <location>
        <begin position="474"/>
        <end position="498"/>
    </location>
</feature>
<dbReference type="FunFam" id="3.30.200.20:FF:000085">
    <property type="entry name" value="Mitogen-activated protein kinase kinase kinase"/>
    <property type="match status" value="1"/>
</dbReference>
<dbReference type="SMART" id="SM00220">
    <property type="entry name" value="S_TKc"/>
    <property type="match status" value="1"/>
</dbReference>